<dbReference type="Proteomes" id="UP000448867">
    <property type="component" value="Unassembled WGS sequence"/>
</dbReference>
<evidence type="ECO:0000313" key="2">
    <source>
        <dbReference type="Proteomes" id="UP000448867"/>
    </source>
</evidence>
<dbReference type="EMBL" id="WKKI01000002">
    <property type="protein sequence ID" value="MRX70871.1"/>
    <property type="molecule type" value="Genomic_DNA"/>
</dbReference>
<name>A0A7X2IW66_9BACI</name>
<dbReference type="AlphaFoldDB" id="A0A7X2IW66"/>
<dbReference type="RefSeq" id="WP_154306190.1">
    <property type="nucleotide sequence ID" value="NZ_WKKI01000002.1"/>
</dbReference>
<evidence type="ECO:0000313" key="1">
    <source>
        <dbReference type="EMBL" id="MRX70871.1"/>
    </source>
</evidence>
<dbReference type="OrthoDB" id="2734878at2"/>
<keyword evidence="2" id="KW-1185">Reference proteome</keyword>
<protein>
    <submittedName>
        <fullName evidence="1">Uncharacterized protein</fullName>
    </submittedName>
</protein>
<gene>
    <name evidence="1" type="ORF">GJU40_01650</name>
</gene>
<sequence>MQVLKILSQIWKSGADIYLDKVDNRVAIKKQNLIPPEVMQAAEGNFSKIDDWFKSWKDAGGEKITLLKMVSHICGWQLNEKLEKWFCEDEESLMLFIDWTVVLAKNGWKDIYEDYRKYENDKSDAMAQELYKRAVAHAKKGAGQ</sequence>
<proteinExistence type="predicted"/>
<accession>A0A7X2IW66</accession>
<comment type="caution">
    <text evidence="1">The sequence shown here is derived from an EMBL/GenBank/DDBJ whole genome shotgun (WGS) entry which is preliminary data.</text>
</comment>
<reference evidence="1 2" key="1">
    <citation type="submission" date="2019-11" db="EMBL/GenBank/DDBJ databases">
        <title>Bacillus lacus genome.</title>
        <authorList>
            <person name="Allen C.J."/>
            <person name="Newman J.D."/>
        </authorList>
    </citation>
    <scope>NUCLEOTIDE SEQUENCE [LARGE SCALE GENOMIC DNA]</scope>
    <source>
        <strain evidence="1 2">KCTC 33946</strain>
    </source>
</reference>
<organism evidence="1 2">
    <name type="scientific">Metabacillus lacus</name>
    <dbReference type="NCBI Taxonomy" id="1983721"/>
    <lineage>
        <taxon>Bacteria</taxon>
        <taxon>Bacillati</taxon>
        <taxon>Bacillota</taxon>
        <taxon>Bacilli</taxon>
        <taxon>Bacillales</taxon>
        <taxon>Bacillaceae</taxon>
        <taxon>Metabacillus</taxon>
    </lineage>
</organism>